<dbReference type="InterPro" id="IPR000160">
    <property type="entry name" value="GGDEF_dom"/>
</dbReference>
<dbReference type="Pfam" id="PF00563">
    <property type="entry name" value="EAL"/>
    <property type="match status" value="1"/>
</dbReference>
<dbReference type="RefSeq" id="WP_076756873.1">
    <property type="nucleotide sequence ID" value="NZ_FTPL01000001.1"/>
</dbReference>
<dbReference type="InterPro" id="IPR035965">
    <property type="entry name" value="PAS-like_dom_sf"/>
</dbReference>
<dbReference type="Gene3D" id="3.30.450.20">
    <property type="entry name" value="PAS domain"/>
    <property type="match status" value="1"/>
</dbReference>
<evidence type="ECO:0000259" key="1">
    <source>
        <dbReference type="PROSITE" id="PS50112"/>
    </source>
</evidence>
<dbReference type="InterPro" id="IPR035919">
    <property type="entry name" value="EAL_sf"/>
</dbReference>
<dbReference type="STRING" id="550447.SAMN05428946_0609"/>
<gene>
    <name evidence="4" type="ORF">SAMN05428946_0609</name>
</gene>
<dbReference type="CDD" id="cd01948">
    <property type="entry name" value="EAL"/>
    <property type="match status" value="1"/>
</dbReference>
<dbReference type="NCBIfam" id="TIGR00229">
    <property type="entry name" value="sensory_box"/>
    <property type="match status" value="1"/>
</dbReference>
<dbReference type="PROSITE" id="PS50112">
    <property type="entry name" value="PAS"/>
    <property type="match status" value="1"/>
</dbReference>
<dbReference type="InterPro" id="IPR001633">
    <property type="entry name" value="EAL_dom"/>
</dbReference>
<feature type="domain" description="PAS" evidence="1">
    <location>
        <begin position="16"/>
        <end position="74"/>
    </location>
</feature>
<dbReference type="Proteomes" id="UP000187550">
    <property type="component" value="Unassembled WGS sequence"/>
</dbReference>
<sequence>MDNNRQVDTRMTADQDQSAFDSLLDGLDKKFMIYKIDSEGLVLGTNTRFLEKSGWTPKRVLGKPFKIMFPDTKEGKADVLKVWRRLRAGRPWQGDILQVTKAGEPYWVSLTAIPVFSGSRHLYTLMIEADRTEERALREKLESIAYTDPDTGLMNRHKLTEEAEQLIHKNRHFTFVYLAIENFHSLFDPGDKEAEKRILDEFVHGMKVYFRNSRFARIGMNEFAILTPLGSWFAEGFLQFLDEHPIQSDITGIPVKVSGGIAKFPDDQQSFKHLLSASSIARHRAMRDGGGLITSLSKPEQRTVARRLRIEQKLPAALEDGAIQAFFQPQLDMTTGRIIAAEALVRWEDRDLGNVTPSELIPVAEDAGLISALGAHVIEVAARQAASWKQEGLGVTVSCNTSVREFRAGDMVTKIRDILERTSCPPSLLELEITEKFAFEAEAEGEIMHQLKLLHDDGISFALDDFGTGYASFRYMQTVPIQKIKLGEEFIASFPTNDKVGRIVDGLVRFGHSLGLFVVAEGVEHEEVYKALADSGCDAVQGYHTGRPMPAEQLTALLREQALSKNN</sequence>
<dbReference type="SUPFAM" id="SSF141868">
    <property type="entry name" value="EAL domain-like"/>
    <property type="match status" value="1"/>
</dbReference>
<dbReference type="InterPro" id="IPR000014">
    <property type="entry name" value="PAS"/>
</dbReference>
<keyword evidence="5" id="KW-1185">Reference proteome</keyword>
<dbReference type="InterPro" id="IPR052155">
    <property type="entry name" value="Biofilm_reg_signaling"/>
</dbReference>
<feature type="domain" description="EAL" evidence="2">
    <location>
        <begin position="307"/>
        <end position="562"/>
    </location>
</feature>
<proteinExistence type="predicted"/>
<organism evidence="4 5">
    <name type="scientific">Edaphobacillus lindanitolerans</name>
    <dbReference type="NCBI Taxonomy" id="550447"/>
    <lineage>
        <taxon>Bacteria</taxon>
        <taxon>Bacillati</taxon>
        <taxon>Bacillota</taxon>
        <taxon>Bacilli</taxon>
        <taxon>Bacillales</taxon>
        <taxon>Bacillaceae</taxon>
        <taxon>Edaphobacillus</taxon>
    </lineage>
</organism>
<feature type="domain" description="GGDEF" evidence="3">
    <location>
        <begin position="171"/>
        <end position="298"/>
    </location>
</feature>
<dbReference type="InterPro" id="IPR029787">
    <property type="entry name" value="Nucleotide_cyclase"/>
</dbReference>
<evidence type="ECO:0000313" key="5">
    <source>
        <dbReference type="Proteomes" id="UP000187550"/>
    </source>
</evidence>
<dbReference type="Gene3D" id="3.20.20.450">
    <property type="entry name" value="EAL domain"/>
    <property type="match status" value="1"/>
</dbReference>
<reference evidence="5" key="1">
    <citation type="submission" date="2017-01" db="EMBL/GenBank/DDBJ databases">
        <authorList>
            <person name="Varghese N."/>
            <person name="Submissions S."/>
        </authorList>
    </citation>
    <scope>NUCLEOTIDE SEQUENCE [LARGE SCALE GENOMIC DNA]</scope>
    <source>
        <strain evidence="5">MNA4</strain>
    </source>
</reference>
<evidence type="ECO:0000259" key="3">
    <source>
        <dbReference type="PROSITE" id="PS50887"/>
    </source>
</evidence>
<dbReference type="PROSITE" id="PS50883">
    <property type="entry name" value="EAL"/>
    <property type="match status" value="1"/>
</dbReference>
<evidence type="ECO:0000313" key="4">
    <source>
        <dbReference type="EMBL" id="SIT70456.1"/>
    </source>
</evidence>
<dbReference type="Gene3D" id="3.30.70.270">
    <property type="match status" value="1"/>
</dbReference>
<dbReference type="AlphaFoldDB" id="A0A1U7PHY2"/>
<dbReference type="SUPFAM" id="SSF55785">
    <property type="entry name" value="PYP-like sensor domain (PAS domain)"/>
    <property type="match status" value="1"/>
</dbReference>
<accession>A0A1U7PHY2</accession>
<dbReference type="PANTHER" id="PTHR44757:SF2">
    <property type="entry name" value="BIOFILM ARCHITECTURE MAINTENANCE PROTEIN MBAA"/>
    <property type="match status" value="1"/>
</dbReference>
<name>A0A1U7PHY2_9BACI</name>
<dbReference type="Pfam" id="PF00990">
    <property type="entry name" value="GGDEF"/>
    <property type="match status" value="1"/>
</dbReference>
<dbReference type="SMART" id="SM00052">
    <property type="entry name" value="EAL"/>
    <property type="match status" value="1"/>
</dbReference>
<protein>
    <submittedName>
        <fullName evidence="4">PAS domain S-box-containing protein</fullName>
    </submittedName>
</protein>
<dbReference type="SMART" id="SM00267">
    <property type="entry name" value="GGDEF"/>
    <property type="match status" value="1"/>
</dbReference>
<dbReference type="SUPFAM" id="SSF55073">
    <property type="entry name" value="Nucleotide cyclase"/>
    <property type="match status" value="1"/>
</dbReference>
<dbReference type="PANTHER" id="PTHR44757">
    <property type="entry name" value="DIGUANYLATE CYCLASE DGCP"/>
    <property type="match status" value="1"/>
</dbReference>
<dbReference type="Pfam" id="PF13426">
    <property type="entry name" value="PAS_9"/>
    <property type="match status" value="1"/>
</dbReference>
<dbReference type="EMBL" id="FTPL01000001">
    <property type="protein sequence ID" value="SIT70456.1"/>
    <property type="molecule type" value="Genomic_DNA"/>
</dbReference>
<evidence type="ECO:0000259" key="2">
    <source>
        <dbReference type="PROSITE" id="PS50883"/>
    </source>
</evidence>
<dbReference type="InterPro" id="IPR043128">
    <property type="entry name" value="Rev_trsase/Diguanyl_cyclase"/>
</dbReference>
<dbReference type="PROSITE" id="PS50887">
    <property type="entry name" value="GGDEF"/>
    <property type="match status" value="1"/>
</dbReference>
<dbReference type="CDD" id="cd00130">
    <property type="entry name" value="PAS"/>
    <property type="match status" value="1"/>
</dbReference>